<proteinExistence type="predicted"/>
<keyword evidence="2" id="KW-0378">Hydrolase</keyword>
<dbReference type="Pfam" id="PF12697">
    <property type="entry name" value="Abhydrolase_6"/>
    <property type="match status" value="1"/>
</dbReference>
<feature type="domain" description="AB hydrolase-1" evidence="1">
    <location>
        <begin position="30"/>
        <end position="240"/>
    </location>
</feature>
<gene>
    <name evidence="2" type="ORF">LVY72_06145</name>
</gene>
<reference evidence="2" key="1">
    <citation type="submission" date="2022-01" db="EMBL/GenBank/DDBJ databases">
        <authorList>
            <person name="Jo J.-H."/>
            <person name="Im W.-T."/>
        </authorList>
    </citation>
    <scope>NUCLEOTIDE SEQUENCE</scope>
    <source>
        <strain evidence="2">I2-34</strain>
    </source>
</reference>
<dbReference type="InterPro" id="IPR029058">
    <property type="entry name" value="AB_hydrolase_fold"/>
</dbReference>
<dbReference type="PANTHER" id="PTHR43194:SF5">
    <property type="entry name" value="PIMELOYL-[ACYL-CARRIER PROTEIN] METHYL ESTER ESTERASE"/>
    <property type="match status" value="1"/>
</dbReference>
<evidence type="ECO:0000313" key="2">
    <source>
        <dbReference type="EMBL" id="MCG2621497.1"/>
    </source>
</evidence>
<dbReference type="InterPro" id="IPR000073">
    <property type="entry name" value="AB_hydrolase_1"/>
</dbReference>
<dbReference type="GO" id="GO:0016787">
    <property type="term" value="F:hydrolase activity"/>
    <property type="evidence" value="ECO:0007669"/>
    <property type="project" value="UniProtKB-KW"/>
</dbReference>
<dbReference type="Proteomes" id="UP001165368">
    <property type="component" value="Unassembled WGS sequence"/>
</dbReference>
<comment type="caution">
    <text evidence="2">The sequence shown here is derived from an EMBL/GenBank/DDBJ whole genome shotgun (WGS) entry which is preliminary data.</text>
</comment>
<accession>A0ABS9L4A3</accession>
<name>A0ABS9L4A3_9MICC</name>
<keyword evidence="3" id="KW-1185">Reference proteome</keyword>
<dbReference type="InterPro" id="IPR050228">
    <property type="entry name" value="Carboxylesterase_BioH"/>
</dbReference>
<dbReference type="Gene3D" id="3.40.50.1820">
    <property type="entry name" value="alpha/beta hydrolase"/>
    <property type="match status" value="1"/>
</dbReference>
<protein>
    <submittedName>
        <fullName evidence="2">Alpha/beta fold hydrolase</fullName>
    </submittedName>
</protein>
<sequence>MRVSSMEWQCLSVEGREFRIETRGSGPDRFVLVPGIGMSPRYFVPLVRELASTATVHAVHLPGFGAARRPVQALPIPETGRLAAQALQQLRPGRFIVVGHSMGCQVGVEMALADPASVRSLVLLGPAINSRERTIRLQRRRLIQDTFREPAMVTWTAVGDYLRCGRRWYLANAEYMIGHRLEERLPLVRVPVVLVRGEHDPIVPRSWLTELAAAGTTAVAVEVPGEAHAAMYRNPAAVARHCRELAARS</sequence>
<evidence type="ECO:0000313" key="3">
    <source>
        <dbReference type="Proteomes" id="UP001165368"/>
    </source>
</evidence>
<dbReference type="PANTHER" id="PTHR43194">
    <property type="entry name" value="HYDROLASE ALPHA/BETA FOLD FAMILY"/>
    <property type="match status" value="1"/>
</dbReference>
<dbReference type="RefSeq" id="WP_237818774.1">
    <property type="nucleotide sequence ID" value="NZ_JAKLTQ010000003.1"/>
</dbReference>
<dbReference type="SUPFAM" id="SSF53474">
    <property type="entry name" value="alpha/beta-Hydrolases"/>
    <property type="match status" value="1"/>
</dbReference>
<organism evidence="2 3">
    <name type="scientific">Arthrobacter hankyongi</name>
    <dbReference type="NCBI Taxonomy" id="2904801"/>
    <lineage>
        <taxon>Bacteria</taxon>
        <taxon>Bacillati</taxon>
        <taxon>Actinomycetota</taxon>
        <taxon>Actinomycetes</taxon>
        <taxon>Micrococcales</taxon>
        <taxon>Micrococcaceae</taxon>
        <taxon>Arthrobacter</taxon>
    </lineage>
</organism>
<dbReference type="EMBL" id="JAKLTQ010000003">
    <property type="protein sequence ID" value="MCG2621497.1"/>
    <property type="molecule type" value="Genomic_DNA"/>
</dbReference>
<evidence type="ECO:0000259" key="1">
    <source>
        <dbReference type="Pfam" id="PF12697"/>
    </source>
</evidence>